<gene>
    <name evidence="2" type="ORF">ACFSRZ_13915</name>
</gene>
<feature type="transmembrane region" description="Helical" evidence="1">
    <location>
        <begin position="215"/>
        <end position="234"/>
    </location>
</feature>
<organism evidence="2 3">
    <name type="scientific">Pseudotenacibaculum haliotis</name>
    <dbReference type="NCBI Taxonomy" id="1862138"/>
    <lineage>
        <taxon>Bacteria</taxon>
        <taxon>Pseudomonadati</taxon>
        <taxon>Bacteroidota</taxon>
        <taxon>Flavobacteriia</taxon>
        <taxon>Flavobacteriales</taxon>
        <taxon>Flavobacteriaceae</taxon>
        <taxon>Pseudotenacibaculum</taxon>
    </lineage>
</organism>
<evidence type="ECO:0008006" key="4">
    <source>
        <dbReference type="Google" id="ProtNLM"/>
    </source>
</evidence>
<keyword evidence="3" id="KW-1185">Reference proteome</keyword>
<sequence>MIFGAIDNYNKFKDMTQASPKKQQVSLEELNKAINTKEIDADSIRNVMSEKLNSTFIPLDSIQKNKILDEIEKQAKDTTSNRNRTAFSFGGATRFDEFVVFHQKHPNINVDDALDSLGYAKNFKNRFIYDRAKVSGEFFTNRESGKKFLNQMLSYASVSLFILLPIFTLFLKFFYIRRKFTYVEHLIFVFHTQTVFFLLLIIFVLLDFFTQNAPIWVFTILFLIYLFLAMKKFYGQGFFKTLIKYILVNWVYLFLATIGIIFVGLISFLLI</sequence>
<keyword evidence="1" id="KW-0812">Transmembrane</keyword>
<comment type="caution">
    <text evidence="2">The sequence shown here is derived from an EMBL/GenBank/DDBJ whole genome shotgun (WGS) entry which is preliminary data.</text>
</comment>
<evidence type="ECO:0000313" key="3">
    <source>
        <dbReference type="Proteomes" id="UP001597508"/>
    </source>
</evidence>
<keyword evidence="1" id="KW-0472">Membrane</keyword>
<protein>
    <recommendedName>
        <fullName evidence="4">DUF3667 domain-containing protein</fullName>
    </recommendedName>
</protein>
<evidence type="ECO:0000313" key="2">
    <source>
        <dbReference type="EMBL" id="MFD2568469.1"/>
    </source>
</evidence>
<evidence type="ECO:0000256" key="1">
    <source>
        <dbReference type="SAM" id="Phobius"/>
    </source>
</evidence>
<reference evidence="3" key="1">
    <citation type="journal article" date="2019" name="Int. J. Syst. Evol. Microbiol.">
        <title>The Global Catalogue of Microorganisms (GCM) 10K type strain sequencing project: providing services to taxonomists for standard genome sequencing and annotation.</title>
        <authorList>
            <consortium name="The Broad Institute Genomics Platform"/>
            <consortium name="The Broad Institute Genome Sequencing Center for Infectious Disease"/>
            <person name="Wu L."/>
            <person name="Ma J."/>
        </authorList>
    </citation>
    <scope>NUCLEOTIDE SEQUENCE [LARGE SCALE GENOMIC DNA]</scope>
    <source>
        <strain evidence="3">KCTC 52127</strain>
    </source>
</reference>
<dbReference type="RefSeq" id="WP_379667177.1">
    <property type="nucleotide sequence ID" value="NZ_JBHULH010000011.1"/>
</dbReference>
<proteinExistence type="predicted"/>
<feature type="transmembrane region" description="Helical" evidence="1">
    <location>
        <begin position="186"/>
        <end position="209"/>
    </location>
</feature>
<keyword evidence="1" id="KW-1133">Transmembrane helix</keyword>
<dbReference type="Proteomes" id="UP001597508">
    <property type="component" value="Unassembled WGS sequence"/>
</dbReference>
<name>A0ABW5LWX6_9FLAO</name>
<feature type="transmembrane region" description="Helical" evidence="1">
    <location>
        <begin position="246"/>
        <end position="270"/>
    </location>
</feature>
<feature type="transmembrane region" description="Helical" evidence="1">
    <location>
        <begin position="152"/>
        <end position="174"/>
    </location>
</feature>
<accession>A0ABW5LWX6</accession>
<dbReference type="EMBL" id="JBHULH010000011">
    <property type="protein sequence ID" value="MFD2568469.1"/>
    <property type="molecule type" value="Genomic_DNA"/>
</dbReference>